<dbReference type="Pfam" id="PF11337">
    <property type="entry name" value="DUF3139"/>
    <property type="match status" value="1"/>
</dbReference>
<sequence>MASIPFAFIYVLNNGNPYERYLANKYIPSHLEDMGYGEEDILKQLYIETKHSINNNVYHGHYKVIFKDEPQLEYLYGVTKNGKNVVQFCEKETLITSNTYAEMTTEKTIHSEQECIGYLDNR</sequence>
<dbReference type="AlphaFoldDB" id="A0A940WQ17"/>
<name>A0A940WQ17_9BACI</name>
<dbReference type="InterPro" id="IPR021486">
    <property type="entry name" value="DUF3139"/>
</dbReference>
<organism evidence="1 2">
    <name type="scientific">Halalkalibacter suaedae</name>
    <dbReference type="NCBI Taxonomy" id="2822140"/>
    <lineage>
        <taxon>Bacteria</taxon>
        <taxon>Bacillati</taxon>
        <taxon>Bacillota</taxon>
        <taxon>Bacilli</taxon>
        <taxon>Bacillales</taxon>
        <taxon>Bacillaceae</taxon>
        <taxon>Halalkalibacter</taxon>
    </lineage>
</organism>
<comment type="caution">
    <text evidence="1">The sequence shown here is derived from an EMBL/GenBank/DDBJ whole genome shotgun (WGS) entry which is preliminary data.</text>
</comment>
<dbReference type="Proteomes" id="UP000678228">
    <property type="component" value="Unassembled WGS sequence"/>
</dbReference>
<dbReference type="EMBL" id="JAGKSQ010000001">
    <property type="protein sequence ID" value="MBP3950236.1"/>
    <property type="molecule type" value="Genomic_DNA"/>
</dbReference>
<accession>A0A940WQ17</accession>
<keyword evidence="2" id="KW-1185">Reference proteome</keyword>
<evidence type="ECO:0000313" key="1">
    <source>
        <dbReference type="EMBL" id="MBP3950236.1"/>
    </source>
</evidence>
<reference evidence="1" key="1">
    <citation type="submission" date="2021-03" db="EMBL/GenBank/DDBJ databases">
        <title>Bacillus suaedae sp. nov., isolated from Suaeda aralocaspica.</title>
        <authorList>
            <person name="Lei R.F.R."/>
        </authorList>
    </citation>
    <scope>NUCLEOTIDE SEQUENCE</scope>
    <source>
        <strain evidence="1">YZJH907-2</strain>
    </source>
</reference>
<evidence type="ECO:0000313" key="2">
    <source>
        <dbReference type="Proteomes" id="UP000678228"/>
    </source>
</evidence>
<gene>
    <name evidence="1" type="ORF">J7W16_03755</name>
</gene>
<proteinExistence type="predicted"/>
<protein>
    <submittedName>
        <fullName evidence="1">DUF3139 domain-containing protein</fullName>
    </submittedName>
</protein>